<dbReference type="SUPFAM" id="SSF63446">
    <property type="entry name" value="Type I dockerin domain"/>
    <property type="match status" value="1"/>
</dbReference>
<dbReference type="InterPro" id="IPR036439">
    <property type="entry name" value="Dockerin_dom_sf"/>
</dbReference>
<dbReference type="Pfam" id="PF00404">
    <property type="entry name" value="Dockerin_1"/>
    <property type="match status" value="1"/>
</dbReference>
<dbReference type="PROSITE" id="PS51766">
    <property type="entry name" value="DOCKERIN"/>
    <property type="match status" value="1"/>
</dbReference>
<evidence type="ECO:0000259" key="1">
    <source>
        <dbReference type="PROSITE" id="PS51766"/>
    </source>
</evidence>
<dbReference type="InterPro" id="IPR002105">
    <property type="entry name" value="Dockerin_1_rpt"/>
</dbReference>
<gene>
    <name evidence="2" type="ORF">METZ01_LOCUS221155</name>
</gene>
<feature type="domain" description="Dockerin" evidence="1">
    <location>
        <begin position="123"/>
        <end position="193"/>
    </location>
</feature>
<protein>
    <recommendedName>
        <fullName evidence="1">Dockerin domain-containing protein</fullName>
    </recommendedName>
</protein>
<evidence type="ECO:0000313" key="2">
    <source>
        <dbReference type="EMBL" id="SVB68301.1"/>
    </source>
</evidence>
<dbReference type="GO" id="GO:0000272">
    <property type="term" value="P:polysaccharide catabolic process"/>
    <property type="evidence" value="ECO:0007669"/>
    <property type="project" value="InterPro"/>
</dbReference>
<dbReference type="AlphaFoldDB" id="A0A382G285"/>
<sequence length="236" mass="25514">MEEEWSQYGVKFIASLTDPGQPYSCSQWQNGATEGMPMIINENQSNPGFFSLFHDSWNAFPTFALIDHTMTVRAKPWTLENNSNTSSCDGNNGTVSGWSGGDSEDFLQQLVDECGDLCINGGCTTAAGDLNEDDILNIQDLITMVNQILGITSLEGCSLEAADMNLDGIINIQDLISLVNAILGSGRTAQLQGSADIKYTASGDDLIIRIKSDVDFAGVQLSLINESELNIELKDN</sequence>
<accession>A0A382G285</accession>
<organism evidence="2">
    <name type="scientific">marine metagenome</name>
    <dbReference type="NCBI Taxonomy" id="408172"/>
    <lineage>
        <taxon>unclassified sequences</taxon>
        <taxon>metagenomes</taxon>
        <taxon>ecological metagenomes</taxon>
    </lineage>
</organism>
<feature type="non-terminal residue" evidence="2">
    <location>
        <position position="236"/>
    </location>
</feature>
<dbReference type="InterPro" id="IPR016134">
    <property type="entry name" value="Dockerin_dom"/>
</dbReference>
<dbReference type="GO" id="GO:0004553">
    <property type="term" value="F:hydrolase activity, hydrolyzing O-glycosyl compounds"/>
    <property type="evidence" value="ECO:0007669"/>
    <property type="project" value="InterPro"/>
</dbReference>
<reference evidence="2" key="1">
    <citation type="submission" date="2018-05" db="EMBL/GenBank/DDBJ databases">
        <authorList>
            <person name="Lanie J.A."/>
            <person name="Ng W.-L."/>
            <person name="Kazmierczak K.M."/>
            <person name="Andrzejewski T.M."/>
            <person name="Davidsen T.M."/>
            <person name="Wayne K.J."/>
            <person name="Tettelin H."/>
            <person name="Glass J.I."/>
            <person name="Rusch D."/>
            <person name="Podicherti R."/>
            <person name="Tsui H.-C.T."/>
            <person name="Winkler M.E."/>
        </authorList>
    </citation>
    <scope>NUCLEOTIDE SEQUENCE</scope>
</reference>
<proteinExistence type="predicted"/>
<dbReference type="EMBL" id="UINC01052690">
    <property type="protein sequence ID" value="SVB68301.1"/>
    <property type="molecule type" value="Genomic_DNA"/>
</dbReference>
<name>A0A382G285_9ZZZZ</name>
<dbReference type="CDD" id="cd14256">
    <property type="entry name" value="Dockerin_I"/>
    <property type="match status" value="1"/>
</dbReference>
<dbReference type="Gene3D" id="1.10.1330.10">
    <property type="entry name" value="Dockerin domain"/>
    <property type="match status" value="1"/>
</dbReference>